<evidence type="ECO:0000256" key="1">
    <source>
        <dbReference type="SAM" id="MobiDB-lite"/>
    </source>
</evidence>
<accession>A0A8S1F6F4</accession>
<gene>
    <name evidence="3" type="ORF">CBOVIS_LOCUS12844</name>
</gene>
<dbReference type="InterPro" id="IPR002542">
    <property type="entry name" value="T20D4.11-like_dom"/>
</dbReference>
<feature type="domain" description="T20D4.11-like" evidence="2">
    <location>
        <begin position="28"/>
        <end position="71"/>
    </location>
</feature>
<reference evidence="3 4" key="1">
    <citation type="submission" date="2020-04" db="EMBL/GenBank/DDBJ databases">
        <authorList>
            <person name="Laetsch R D."/>
            <person name="Stevens L."/>
            <person name="Kumar S."/>
            <person name="Blaxter L. M."/>
        </authorList>
    </citation>
    <scope>NUCLEOTIDE SEQUENCE [LARGE SCALE GENOMIC DNA]</scope>
</reference>
<name>A0A8S1F6F4_9PELO</name>
<dbReference type="EMBL" id="CADEPM010000013">
    <property type="protein sequence ID" value="CAB3411453.1"/>
    <property type="molecule type" value="Genomic_DNA"/>
</dbReference>
<feature type="region of interest" description="Disordered" evidence="1">
    <location>
        <begin position="1"/>
        <end position="22"/>
    </location>
</feature>
<protein>
    <recommendedName>
        <fullName evidence="2">T20D4.11-like domain-containing protein</fullName>
    </recommendedName>
</protein>
<dbReference type="Pfam" id="PF01579">
    <property type="entry name" value="DUF19"/>
    <property type="match status" value="1"/>
</dbReference>
<evidence type="ECO:0000259" key="2">
    <source>
        <dbReference type="Pfam" id="PF01579"/>
    </source>
</evidence>
<sequence length="77" mass="8500">MIGEKSRKNAKGMEDGLNDGSVGKNVPLPVCEDFYGKEDCLKKETIAICGTNDWNQMRSSLITLTNKERICAPPPEI</sequence>
<dbReference type="AlphaFoldDB" id="A0A8S1F6F4"/>
<dbReference type="Proteomes" id="UP000494206">
    <property type="component" value="Unassembled WGS sequence"/>
</dbReference>
<comment type="caution">
    <text evidence="3">The sequence shown here is derived from an EMBL/GenBank/DDBJ whole genome shotgun (WGS) entry which is preliminary data.</text>
</comment>
<evidence type="ECO:0000313" key="4">
    <source>
        <dbReference type="Proteomes" id="UP000494206"/>
    </source>
</evidence>
<proteinExistence type="predicted"/>
<keyword evidence="4" id="KW-1185">Reference proteome</keyword>
<evidence type="ECO:0000313" key="3">
    <source>
        <dbReference type="EMBL" id="CAB3411453.1"/>
    </source>
</evidence>
<organism evidence="3 4">
    <name type="scientific">Caenorhabditis bovis</name>
    <dbReference type="NCBI Taxonomy" id="2654633"/>
    <lineage>
        <taxon>Eukaryota</taxon>
        <taxon>Metazoa</taxon>
        <taxon>Ecdysozoa</taxon>
        <taxon>Nematoda</taxon>
        <taxon>Chromadorea</taxon>
        <taxon>Rhabditida</taxon>
        <taxon>Rhabditina</taxon>
        <taxon>Rhabditomorpha</taxon>
        <taxon>Rhabditoidea</taxon>
        <taxon>Rhabditidae</taxon>
        <taxon>Peloderinae</taxon>
        <taxon>Caenorhabditis</taxon>
    </lineage>
</organism>
<feature type="compositionally biased region" description="Basic and acidic residues" evidence="1">
    <location>
        <begin position="1"/>
        <end position="14"/>
    </location>
</feature>